<reference evidence="2 3" key="2">
    <citation type="journal article" date="2019" name="G3 (Bethesda)">
        <title>Hybrid Assembly of the Genome of the Entomopathogenic Nematode Steinernema carpocapsae Identifies the X-Chromosome.</title>
        <authorList>
            <person name="Serra L."/>
            <person name="Macchietto M."/>
            <person name="Macias-Munoz A."/>
            <person name="McGill C.J."/>
            <person name="Rodriguez I.M."/>
            <person name="Rodriguez B."/>
            <person name="Murad R."/>
            <person name="Mortazavi A."/>
        </authorList>
    </citation>
    <scope>NUCLEOTIDE SEQUENCE [LARGE SCALE GENOMIC DNA]</scope>
    <source>
        <strain evidence="2 3">ALL</strain>
    </source>
</reference>
<feature type="region of interest" description="Disordered" evidence="1">
    <location>
        <begin position="55"/>
        <end position="94"/>
    </location>
</feature>
<proteinExistence type="predicted"/>
<name>A0A4U5MG26_STECR</name>
<organism evidence="2 3">
    <name type="scientific">Steinernema carpocapsae</name>
    <name type="common">Entomopathogenic nematode</name>
    <dbReference type="NCBI Taxonomy" id="34508"/>
    <lineage>
        <taxon>Eukaryota</taxon>
        <taxon>Metazoa</taxon>
        <taxon>Ecdysozoa</taxon>
        <taxon>Nematoda</taxon>
        <taxon>Chromadorea</taxon>
        <taxon>Rhabditida</taxon>
        <taxon>Tylenchina</taxon>
        <taxon>Panagrolaimomorpha</taxon>
        <taxon>Strongyloidoidea</taxon>
        <taxon>Steinernematidae</taxon>
        <taxon>Steinernema</taxon>
    </lineage>
</organism>
<dbReference type="OrthoDB" id="5904878at2759"/>
<dbReference type="AlphaFoldDB" id="A0A4U5MG26"/>
<evidence type="ECO:0000313" key="3">
    <source>
        <dbReference type="Proteomes" id="UP000298663"/>
    </source>
</evidence>
<feature type="compositionally biased region" description="Low complexity" evidence="1">
    <location>
        <begin position="55"/>
        <end position="70"/>
    </location>
</feature>
<dbReference type="EMBL" id="AZBU02000008">
    <property type="protein sequence ID" value="TKR68191.1"/>
    <property type="molecule type" value="Genomic_DNA"/>
</dbReference>
<accession>A0A4U5MG26</accession>
<protein>
    <submittedName>
        <fullName evidence="2">Uncharacterized protein</fullName>
    </submittedName>
</protein>
<dbReference type="Proteomes" id="UP000298663">
    <property type="component" value="Unassembled WGS sequence"/>
</dbReference>
<evidence type="ECO:0000256" key="1">
    <source>
        <dbReference type="SAM" id="MobiDB-lite"/>
    </source>
</evidence>
<sequence>MSYSMTFRPSTSLLHPKRPLRAQASLEDHNRVNIHVKFSSSRHNSLNEIVYRSPLVSSNNSSPRRSTSSTCKVTVEVSQRHVSRTSSTPNYLKSSSHKVVVVKNKQQSKKNFFIV</sequence>
<evidence type="ECO:0000313" key="2">
    <source>
        <dbReference type="EMBL" id="TKR68191.1"/>
    </source>
</evidence>
<keyword evidence="3" id="KW-1185">Reference proteome</keyword>
<reference evidence="2 3" key="1">
    <citation type="journal article" date="2015" name="Genome Biol.">
        <title>Comparative genomics of Steinernema reveals deeply conserved gene regulatory networks.</title>
        <authorList>
            <person name="Dillman A.R."/>
            <person name="Macchietto M."/>
            <person name="Porter C.F."/>
            <person name="Rogers A."/>
            <person name="Williams B."/>
            <person name="Antoshechkin I."/>
            <person name="Lee M.M."/>
            <person name="Goodwin Z."/>
            <person name="Lu X."/>
            <person name="Lewis E.E."/>
            <person name="Goodrich-Blair H."/>
            <person name="Stock S.P."/>
            <person name="Adams B.J."/>
            <person name="Sternberg P.W."/>
            <person name="Mortazavi A."/>
        </authorList>
    </citation>
    <scope>NUCLEOTIDE SEQUENCE [LARGE SCALE GENOMIC DNA]</scope>
    <source>
        <strain evidence="2 3">ALL</strain>
    </source>
</reference>
<comment type="caution">
    <text evidence="2">The sequence shown here is derived from an EMBL/GenBank/DDBJ whole genome shotgun (WGS) entry which is preliminary data.</text>
</comment>
<gene>
    <name evidence="2" type="ORF">L596_024207</name>
</gene>